<dbReference type="EC" id="4.2.1.11" evidence="3 11"/>
<dbReference type="PRINTS" id="PR00148">
    <property type="entry name" value="ENOLASE"/>
</dbReference>
<feature type="binding site" evidence="13">
    <location>
        <position position="316"/>
    </location>
    <ligand>
        <name>substrate</name>
    </ligand>
</feature>
<comment type="catalytic activity">
    <reaction evidence="11">
        <text>(2R)-2-phosphoglycerate = phosphoenolpyruvate + H2O</text>
        <dbReference type="Rhea" id="RHEA:10164"/>
        <dbReference type="ChEBI" id="CHEBI:15377"/>
        <dbReference type="ChEBI" id="CHEBI:58289"/>
        <dbReference type="ChEBI" id="CHEBI:58702"/>
        <dbReference type="EC" id="4.2.1.11"/>
    </reaction>
</comment>
<comment type="function">
    <text evidence="11">Catalyzes the reversible conversion of 2-phosphoglycerate (2-PG) into phosphoenolpyruvate (PEP). It is essential for the degradation of carbohydrates via glycolysis.</text>
</comment>
<dbReference type="STRING" id="1427984.X271_00525"/>
<dbReference type="GO" id="GO:0000015">
    <property type="term" value="C:phosphopyruvate hydratase complex"/>
    <property type="evidence" value="ECO:0007669"/>
    <property type="project" value="InterPro"/>
</dbReference>
<evidence type="ECO:0000256" key="1">
    <source>
        <dbReference type="ARBA" id="ARBA00005031"/>
    </source>
</evidence>
<dbReference type="PIRSF" id="PIRSF001400">
    <property type="entry name" value="Enolase"/>
    <property type="match status" value="1"/>
</dbReference>
<reference evidence="17 18" key="1">
    <citation type="journal article" date="2014" name="Genome Biol. Evol.">
        <title>Phylogenomics of "Candidatus Hepatoplasma crinochetorum," a Lineage of Mollicutes Associated with Noninsect Arthropods.</title>
        <authorList>
            <person name="Leclercq S."/>
            <person name="Dittmer J."/>
            <person name="Bouchon D."/>
            <person name="Cordaux R."/>
        </authorList>
    </citation>
    <scope>NUCLEOTIDE SEQUENCE [LARGE SCALE GENOMIC DNA]</scope>
    <source>
        <strain evidence="17 18">Av</strain>
    </source>
</reference>
<dbReference type="GO" id="GO:0009986">
    <property type="term" value="C:cell surface"/>
    <property type="evidence" value="ECO:0007669"/>
    <property type="project" value="UniProtKB-SubCell"/>
</dbReference>
<dbReference type="PROSITE" id="PS00164">
    <property type="entry name" value="ENOLASE"/>
    <property type="match status" value="1"/>
</dbReference>
<evidence type="ECO:0000313" key="17">
    <source>
        <dbReference type="EMBL" id="AHK22625.1"/>
    </source>
</evidence>
<dbReference type="GO" id="GO:0005576">
    <property type="term" value="C:extracellular region"/>
    <property type="evidence" value="ECO:0007669"/>
    <property type="project" value="UniProtKB-SubCell"/>
</dbReference>
<feature type="binding site" evidence="13">
    <location>
        <position position="392"/>
    </location>
    <ligand>
        <name>substrate</name>
    </ligand>
</feature>
<feature type="binding site" evidence="13">
    <location>
        <position position="289"/>
    </location>
    <ligand>
        <name>substrate</name>
    </ligand>
</feature>
<dbReference type="UniPathway" id="UPA00109">
    <property type="reaction ID" value="UER00187"/>
</dbReference>
<dbReference type="SUPFAM" id="SSF54826">
    <property type="entry name" value="Enolase N-terminal domain-like"/>
    <property type="match status" value="1"/>
</dbReference>
<dbReference type="PATRIC" id="fig|1427984.3.peg.504"/>
<sequence>MSKIKKIYARQVIDSRGNPTVEVEIWTKKKNIARAIVPSGASTGTREALELRDGGIEWDGKGVSKAVANVNRIIAPELIGMRVENQREIDYKMLKLDGTENKSKLGANAILGVSMAVAKAAAKDLQIPLWKHFNSMSETSEVSLPVPMLNVLNGGAHSDNNVDFQEYMIFPLGAPTFQEAIRWSSEIFHSLAKLLKKAGYNTGKGDEGGFAPDMKSNEEPLKFIVNAIKDAGYKAGKDVFIALDPASSEFYNAKTKKYELKGEKKSYTSEKMIDYYLQLVKKYPIVSIEDGMAEQDWDGFKLLTDKLGKKVQNVGDDIFVTNKKILKEGIDKKIGNSILIKVNQIGTITETIETIELARRNDYTTIVSHRSGETEDTTIADFAVGLNSKQIKTGSMSRSERIAKYNQLLRISEKVQKFNGKNALNVEFKGKK</sequence>
<dbReference type="InterPro" id="IPR029017">
    <property type="entry name" value="Enolase-like_N"/>
</dbReference>
<dbReference type="Pfam" id="PF00113">
    <property type="entry name" value="Enolase_C"/>
    <property type="match status" value="1"/>
</dbReference>
<keyword evidence="8 11" id="KW-0460">Magnesium</keyword>
<evidence type="ECO:0000256" key="5">
    <source>
        <dbReference type="ARBA" id="ARBA00022490"/>
    </source>
</evidence>
<dbReference type="InterPro" id="IPR020811">
    <property type="entry name" value="Enolase_N"/>
</dbReference>
<feature type="binding site" evidence="11 14">
    <location>
        <position position="289"/>
    </location>
    <ligand>
        <name>Mg(2+)</name>
        <dbReference type="ChEBI" id="CHEBI:18420"/>
    </ligand>
</feature>
<evidence type="ECO:0000256" key="7">
    <source>
        <dbReference type="ARBA" id="ARBA00022723"/>
    </source>
</evidence>
<feature type="binding site" evidence="13">
    <location>
        <begin position="368"/>
        <end position="371"/>
    </location>
    <ligand>
        <name>substrate</name>
    </ligand>
</feature>
<dbReference type="HAMAP" id="MF_00318">
    <property type="entry name" value="Enolase"/>
    <property type="match status" value="1"/>
</dbReference>
<dbReference type="InterPro" id="IPR000941">
    <property type="entry name" value="Enolase"/>
</dbReference>
<name>W8GT69_9MOLU</name>
<proteinExistence type="inferred from homology"/>
<keyword evidence="6 11" id="KW-0964">Secreted</keyword>
<evidence type="ECO:0000256" key="11">
    <source>
        <dbReference type="HAMAP-Rule" id="MF_00318"/>
    </source>
</evidence>
<dbReference type="HOGENOM" id="CLU_031223_2_1_14"/>
<comment type="subcellular location">
    <subcellularLocation>
        <location evidence="11">Cytoplasm</location>
    </subcellularLocation>
    <subcellularLocation>
        <location evidence="11">Secreted</location>
    </subcellularLocation>
    <subcellularLocation>
        <location evidence="11">Cell surface</location>
    </subcellularLocation>
    <text evidence="11">Fractions of enolase are present in both the cytoplasm and on the cell surface.</text>
</comment>
<dbReference type="InterPro" id="IPR020810">
    <property type="entry name" value="Enolase_C"/>
</dbReference>
<keyword evidence="10 11" id="KW-0456">Lyase</keyword>
<evidence type="ECO:0000259" key="15">
    <source>
        <dbReference type="SMART" id="SM01192"/>
    </source>
</evidence>
<comment type="cofactor">
    <cofactor evidence="11">
        <name>Mg(2+)</name>
        <dbReference type="ChEBI" id="CHEBI:18420"/>
    </cofactor>
    <text evidence="11">Binds a second Mg(2+) ion via substrate during catalysis.</text>
</comment>
<keyword evidence="9 11" id="KW-0324">Glycolysis</keyword>
<feature type="binding site" evidence="13">
    <location>
        <position position="166"/>
    </location>
    <ligand>
        <name>substrate</name>
    </ligand>
</feature>
<dbReference type="FunFam" id="3.30.390.10:FF:000001">
    <property type="entry name" value="Enolase"/>
    <property type="match status" value="1"/>
</dbReference>
<dbReference type="RefSeq" id="WP_025208912.1">
    <property type="nucleotide sequence ID" value="NZ_CP006932.1"/>
</dbReference>
<dbReference type="PANTHER" id="PTHR11902:SF1">
    <property type="entry name" value="ENOLASE"/>
    <property type="match status" value="1"/>
</dbReference>
<feature type="binding site" evidence="13">
    <location>
        <position position="157"/>
    </location>
    <ligand>
        <name>substrate</name>
    </ligand>
</feature>
<dbReference type="GO" id="GO:0004634">
    <property type="term" value="F:phosphopyruvate hydratase activity"/>
    <property type="evidence" value="ECO:0007669"/>
    <property type="project" value="UniProtKB-UniRule"/>
</dbReference>
<evidence type="ECO:0000259" key="16">
    <source>
        <dbReference type="SMART" id="SM01193"/>
    </source>
</evidence>
<dbReference type="SMART" id="SM01192">
    <property type="entry name" value="Enolase_C"/>
    <property type="match status" value="1"/>
</dbReference>
<dbReference type="Gene3D" id="3.30.390.10">
    <property type="entry name" value="Enolase-like, N-terminal domain"/>
    <property type="match status" value="1"/>
</dbReference>
<evidence type="ECO:0000256" key="13">
    <source>
        <dbReference type="PIRSR" id="PIRSR001400-2"/>
    </source>
</evidence>
<dbReference type="FunFam" id="3.20.20.120:FF:000001">
    <property type="entry name" value="Enolase"/>
    <property type="match status" value="1"/>
</dbReference>
<feature type="binding site" evidence="11 14">
    <location>
        <position position="244"/>
    </location>
    <ligand>
        <name>Mg(2+)</name>
        <dbReference type="ChEBI" id="CHEBI:18420"/>
    </ligand>
</feature>
<evidence type="ECO:0000313" key="18">
    <source>
        <dbReference type="Proteomes" id="UP000019450"/>
    </source>
</evidence>
<dbReference type="CDD" id="cd03313">
    <property type="entry name" value="enolase"/>
    <property type="match status" value="1"/>
</dbReference>
<evidence type="ECO:0000256" key="2">
    <source>
        <dbReference type="ARBA" id="ARBA00009604"/>
    </source>
</evidence>
<dbReference type="SFLD" id="SFLDF00002">
    <property type="entry name" value="enolase"/>
    <property type="match status" value="1"/>
</dbReference>
<dbReference type="Pfam" id="PF03952">
    <property type="entry name" value="Enolase_N"/>
    <property type="match status" value="1"/>
</dbReference>
<dbReference type="Proteomes" id="UP000019450">
    <property type="component" value="Chromosome"/>
</dbReference>
<dbReference type="eggNOG" id="COG0148">
    <property type="taxonomic scope" value="Bacteria"/>
</dbReference>
<evidence type="ECO:0000256" key="10">
    <source>
        <dbReference type="ARBA" id="ARBA00023239"/>
    </source>
</evidence>
<evidence type="ECO:0000256" key="9">
    <source>
        <dbReference type="ARBA" id="ARBA00023152"/>
    </source>
</evidence>
<evidence type="ECO:0000256" key="6">
    <source>
        <dbReference type="ARBA" id="ARBA00022525"/>
    </source>
</evidence>
<feature type="binding site" evidence="11">
    <location>
        <position position="370"/>
    </location>
    <ligand>
        <name>(2R)-2-phosphoglycerate</name>
        <dbReference type="ChEBI" id="CHEBI:58289"/>
    </ligand>
</feature>
<comment type="cofactor">
    <cofactor evidence="14">
        <name>Mg(2+)</name>
        <dbReference type="ChEBI" id="CHEBI:18420"/>
    </cofactor>
    <text evidence="14">Mg(2+) is required for catalysis and for stabilizing the dimer.</text>
</comment>
<evidence type="ECO:0000256" key="14">
    <source>
        <dbReference type="PIRSR" id="PIRSR001400-3"/>
    </source>
</evidence>
<dbReference type="NCBIfam" id="TIGR01060">
    <property type="entry name" value="eno"/>
    <property type="match status" value="1"/>
</dbReference>
<gene>
    <name evidence="11 17" type="primary">eno</name>
    <name evidence="17" type="ORF">X271_00525</name>
</gene>
<feature type="binding site" evidence="11 14">
    <location>
        <position position="316"/>
    </location>
    <ligand>
        <name>Mg(2+)</name>
        <dbReference type="ChEBI" id="CHEBI:18420"/>
    </ligand>
</feature>
<dbReference type="SFLD" id="SFLDG00178">
    <property type="entry name" value="enolase"/>
    <property type="match status" value="1"/>
</dbReference>
<comment type="similarity">
    <text evidence="2 11">Belongs to the enolase family.</text>
</comment>
<keyword evidence="5 11" id="KW-0963">Cytoplasm</keyword>
<keyword evidence="18" id="KW-1185">Reference proteome</keyword>
<accession>W8GT69</accession>
<feature type="domain" description="Enolase N-terminal" evidence="16">
    <location>
        <begin position="4"/>
        <end position="133"/>
    </location>
</feature>
<dbReference type="GO" id="GO:0006096">
    <property type="term" value="P:glycolytic process"/>
    <property type="evidence" value="ECO:0007669"/>
    <property type="project" value="UniProtKB-UniRule"/>
</dbReference>
<feature type="binding site" evidence="11">
    <location>
        <position position="392"/>
    </location>
    <ligand>
        <name>(2R)-2-phosphoglycerate</name>
        <dbReference type="ChEBI" id="CHEBI:58289"/>
    </ligand>
</feature>
<keyword evidence="7 11" id="KW-0479">Metal-binding</keyword>
<feature type="binding site" evidence="11">
    <location>
        <position position="341"/>
    </location>
    <ligand>
        <name>(2R)-2-phosphoglycerate</name>
        <dbReference type="ChEBI" id="CHEBI:58289"/>
    </ligand>
</feature>
<feature type="domain" description="Enolase C-terminal TIM barrel" evidence="15">
    <location>
        <begin position="141"/>
        <end position="426"/>
    </location>
</feature>
<dbReference type="InterPro" id="IPR036849">
    <property type="entry name" value="Enolase-like_C_sf"/>
</dbReference>
<feature type="active site" description="Proton acceptor" evidence="11 12">
    <location>
        <position position="341"/>
    </location>
</feature>
<dbReference type="PANTHER" id="PTHR11902">
    <property type="entry name" value="ENOLASE"/>
    <property type="match status" value="1"/>
</dbReference>
<evidence type="ECO:0000256" key="4">
    <source>
        <dbReference type="ARBA" id="ARBA00017068"/>
    </source>
</evidence>
<organism evidence="17 18">
    <name type="scientific">Candidatus Hepatoplasma crinochetorum Av</name>
    <dbReference type="NCBI Taxonomy" id="1427984"/>
    <lineage>
        <taxon>Bacteria</taxon>
        <taxon>Bacillati</taxon>
        <taxon>Mycoplasmatota</taxon>
        <taxon>Mollicutes</taxon>
        <taxon>Candidatus Hepatoplasmataceae</taxon>
        <taxon>Candidatus Hepatoplasma</taxon>
    </lineage>
</organism>
<dbReference type="SUPFAM" id="SSF51604">
    <property type="entry name" value="Enolase C-terminal domain-like"/>
    <property type="match status" value="1"/>
</dbReference>
<dbReference type="KEGG" id="hcr:X271_00525"/>
<evidence type="ECO:0000256" key="8">
    <source>
        <dbReference type="ARBA" id="ARBA00022842"/>
    </source>
</evidence>
<feature type="binding site" evidence="11">
    <location>
        <position position="371"/>
    </location>
    <ligand>
        <name>(2R)-2-phosphoglycerate</name>
        <dbReference type="ChEBI" id="CHEBI:58289"/>
    </ligand>
</feature>
<dbReference type="SMART" id="SM01193">
    <property type="entry name" value="Enolase_N"/>
    <property type="match status" value="1"/>
</dbReference>
<evidence type="ECO:0000256" key="12">
    <source>
        <dbReference type="PIRSR" id="PIRSR001400-1"/>
    </source>
</evidence>
<dbReference type="GO" id="GO:0000287">
    <property type="term" value="F:magnesium ion binding"/>
    <property type="evidence" value="ECO:0007669"/>
    <property type="project" value="UniProtKB-UniRule"/>
</dbReference>
<dbReference type="EMBL" id="CP006932">
    <property type="protein sequence ID" value="AHK22625.1"/>
    <property type="molecule type" value="Genomic_DNA"/>
</dbReference>
<dbReference type="SFLD" id="SFLDS00001">
    <property type="entry name" value="Enolase"/>
    <property type="match status" value="1"/>
</dbReference>
<protein>
    <recommendedName>
        <fullName evidence="4 11">Enolase</fullName>
        <ecNumber evidence="3 11">4.2.1.11</ecNumber>
    </recommendedName>
    <alternativeName>
        <fullName evidence="11">2-phospho-D-glycerate hydro-lyase</fullName>
    </alternativeName>
    <alternativeName>
        <fullName evidence="11">2-phosphoglycerate dehydratase</fullName>
    </alternativeName>
</protein>
<dbReference type="OrthoDB" id="9804716at2"/>
<comment type="pathway">
    <text evidence="1 11">Carbohydrate degradation; glycolysis; pyruvate from D-glyceraldehyde 3-phosphate: step 4/5.</text>
</comment>
<evidence type="ECO:0000256" key="3">
    <source>
        <dbReference type="ARBA" id="ARBA00012058"/>
    </source>
</evidence>
<dbReference type="AlphaFoldDB" id="W8GT69"/>
<dbReference type="Gene3D" id="3.20.20.120">
    <property type="entry name" value="Enolase-like C-terminal domain"/>
    <property type="match status" value="1"/>
</dbReference>
<dbReference type="InterPro" id="IPR020809">
    <property type="entry name" value="Enolase_CS"/>
</dbReference>
<feature type="active site" description="Proton donor" evidence="11 12">
    <location>
        <position position="207"/>
    </location>
</feature>
<feature type="binding site" evidence="11">
    <location>
        <position position="165"/>
    </location>
    <ligand>
        <name>(2R)-2-phosphoglycerate</name>
        <dbReference type="ChEBI" id="CHEBI:58289"/>
    </ligand>
</feature>